<reference evidence="3 4" key="1">
    <citation type="submission" date="2020-08" db="EMBL/GenBank/DDBJ databases">
        <title>Genomic Encyclopedia of Type Strains, Phase IV (KMG-IV): sequencing the most valuable type-strain genomes for metagenomic binning, comparative biology and taxonomic classification.</title>
        <authorList>
            <person name="Goeker M."/>
        </authorList>
    </citation>
    <scope>NUCLEOTIDE SEQUENCE [LARGE SCALE GENOMIC DNA]</scope>
    <source>
        <strain evidence="3 4">DSM 26718</strain>
    </source>
</reference>
<keyword evidence="2" id="KW-0732">Signal</keyword>
<feature type="chain" id="PRO_5031298124" evidence="2">
    <location>
        <begin position="25"/>
        <end position="73"/>
    </location>
</feature>
<name>A0A7W9T498_9BACT</name>
<sequence length="73" mass="7912">MKTTTFAFLGIALLLGTDAVAASASPETESRPISTTAVPTLTTDAGAAGRGGWIKRKKRRVVPAYRRNMRRHR</sequence>
<dbReference type="AlphaFoldDB" id="A0A7W9T498"/>
<protein>
    <submittedName>
        <fullName evidence="3">Uncharacterized protein</fullName>
    </submittedName>
</protein>
<feature type="region of interest" description="Disordered" evidence="1">
    <location>
        <begin position="23"/>
        <end position="44"/>
    </location>
</feature>
<evidence type="ECO:0000256" key="2">
    <source>
        <dbReference type="SAM" id="SignalP"/>
    </source>
</evidence>
<gene>
    <name evidence="3" type="ORF">HNQ93_003035</name>
</gene>
<organism evidence="3 4">
    <name type="scientific">Hymenobacter luteus</name>
    <dbReference type="NCBI Taxonomy" id="1411122"/>
    <lineage>
        <taxon>Bacteria</taxon>
        <taxon>Pseudomonadati</taxon>
        <taxon>Bacteroidota</taxon>
        <taxon>Cytophagia</taxon>
        <taxon>Cytophagales</taxon>
        <taxon>Hymenobacteraceae</taxon>
        <taxon>Hymenobacter</taxon>
    </lineage>
</organism>
<feature type="signal peptide" evidence="2">
    <location>
        <begin position="1"/>
        <end position="24"/>
    </location>
</feature>
<proteinExistence type="predicted"/>
<evidence type="ECO:0000313" key="4">
    <source>
        <dbReference type="Proteomes" id="UP000532746"/>
    </source>
</evidence>
<dbReference type="RefSeq" id="WP_183405213.1">
    <property type="nucleotide sequence ID" value="NZ_JACHGG010000004.1"/>
</dbReference>
<evidence type="ECO:0000313" key="3">
    <source>
        <dbReference type="EMBL" id="MBB6060169.1"/>
    </source>
</evidence>
<dbReference type="EMBL" id="JACHGG010000004">
    <property type="protein sequence ID" value="MBB6060169.1"/>
    <property type="molecule type" value="Genomic_DNA"/>
</dbReference>
<keyword evidence="4" id="KW-1185">Reference proteome</keyword>
<evidence type="ECO:0000256" key="1">
    <source>
        <dbReference type="SAM" id="MobiDB-lite"/>
    </source>
</evidence>
<comment type="caution">
    <text evidence="3">The sequence shown here is derived from an EMBL/GenBank/DDBJ whole genome shotgun (WGS) entry which is preliminary data.</text>
</comment>
<dbReference type="Proteomes" id="UP000532746">
    <property type="component" value="Unassembled WGS sequence"/>
</dbReference>
<feature type="compositionally biased region" description="Polar residues" evidence="1">
    <location>
        <begin position="25"/>
        <end position="43"/>
    </location>
</feature>
<accession>A0A7W9T498</accession>